<reference evidence="2" key="1">
    <citation type="journal article" date="2020" name="Stud. Mycol.">
        <title>101 Dothideomycetes genomes: A test case for predicting lifestyles and emergence of pathogens.</title>
        <authorList>
            <person name="Haridas S."/>
            <person name="Albert R."/>
            <person name="Binder M."/>
            <person name="Bloem J."/>
            <person name="LaButti K."/>
            <person name="Salamov A."/>
            <person name="Andreopoulos B."/>
            <person name="Baker S."/>
            <person name="Barry K."/>
            <person name="Bills G."/>
            <person name="Bluhm B."/>
            <person name="Cannon C."/>
            <person name="Castanera R."/>
            <person name="Culley D."/>
            <person name="Daum C."/>
            <person name="Ezra D."/>
            <person name="Gonzalez J."/>
            <person name="Henrissat B."/>
            <person name="Kuo A."/>
            <person name="Liang C."/>
            <person name="Lipzen A."/>
            <person name="Lutzoni F."/>
            <person name="Magnuson J."/>
            <person name="Mondo S."/>
            <person name="Nolan M."/>
            <person name="Ohm R."/>
            <person name="Pangilinan J."/>
            <person name="Park H.-J."/>
            <person name="Ramirez L."/>
            <person name="Alfaro M."/>
            <person name="Sun H."/>
            <person name="Tritt A."/>
            <person name="Yoshinaga Y."/>
            <person name="Zwiers L.-H."/>
            <person name="Turgeon B."/>
            <person name="Goodwin S."/>
            <person name="Spatafora J."/>
            <person name="Crous P."/>
            <person name="Grigoriev I."/>
        </authorList>
    </citation>
    <scope>NUCLEOTIDE SEQUENCE [LARGE SCALE GENOMIC DNA]</scope>
    <source>
        <strain evidence="2">CBS 304.66</strain>
    </source>
</reference>
<protein>
    <submittedName>
        <fullName evidence="1">Uncharacterized protein</fullName>
    </submittedName>
</protein>
<proteinExistence type="predicted"/>
<dbReference type="EMBL" id="ML986688">
    <property type="protein sequence ID" value="KAF2260140.1"/>
    <property type="molecule type" value="Genomic_DNA"/>
</dbReference>
<accession>A0A9P4K4T3</accession>
<comment type="caution">
    <text evidence="1">The sequence shown here is derived from an EMBL/GenBank/DDBJ whole genome shotgun (WGS) entry which is preliminary data.</text>
</comment>
<name>A0A9P4K4T3_9PLEO</name>
<gene>
    <name evidence="1" type="ORF">CC78DRAFT_37986</name>
</gene>
<organism evidence="1 2">
    <name type="scientific">Lojkania enalia</name>
    <dbReference type="NCBI Taxonomy" id="147567"/>
    <lineage>
        <taxon>Eukaryota</taxon>
        <taxon>Fungi</taxon>
        <taxon>Dikarya</taxon>
        <taxon>Ascomycota</taxon>
        <taxon>Pezizomycotina</taxon>
        <taxon>Dothideomycetes</taxon>
        <taxon>Pleosporomycetidae</taxon>
        <taxon>Pleosporales</taxon>
        <taxon>Pleosporales incertae sedis</taxon>
        <taxon>Lojkania</taxon>
    </lineage>
</organism>
<dbReference type="Proteomes" id="UP000800093">
    <property type="component" value="Unassembled WGS sequence"/>
</dbReference>
<evidence type="ECO:0000313" key="1">
    <source>
        <dbReference type="EMBL" id="KAF2260140.1"/>
    </source>
</evidence>
<evidence type="ECO:0000313" key="2">
    <source>
        <dbReference type="Proteomes" id="UP000800093"/>
    </source>
</evidence>
<dbReference type="AlphaFoldDB" id="A0A9P4K4T3"/>
<sequence length="210" mass="24371">MELPLKSKNEETKRYTVQEINKYLGKTFPGSDISNLLPPKEDFTFKTYAEIYGLDPTKRKGGHYGDQLCDSTIMLKVGTCYANVAYYEGRQQVWKMEKDTYWAYIAFDNRVFYQSHGVQMSHKVEVVGTNFHSLALDEPFSAFGTYHGNSLSKSASLRFAVLWIFSYCRKLNMFPDNEDEEARPCLKNLYRDLIRRRTLNESRKGSITDS</sequence>
<keyword evidence="2" id="KW-1185">Reference proteome</keyword>